<dbReference type="CDD" id="cd00754">
    <property type="entry name" value="Ubl_MoaD"/>
    <property type="match status" value="1"/>
</dbReference>
<dbReference type="Gene3D" id="3.10.20.30">
    <property type="match status" value="1"/>
</dbReference>
<protein>
    <submittedName>
        <fullName evidence="1">Molybdopterin converting factor subunit 1</fullName>
    </submittedName>
</protein>
<gene>
    <name evidence="1" type="primary">moaD</name>
    <name evidence="1" type="ORF">RF679_12685</name>
</gene>
<dbReference type="Proteomes" id="UP001181355">
    <property type="component" value="Chromosome"/>
</dbReference>
<organism evidence="1 2">
    <name type="scientific">Undibacterium cyanobacteriorum</name>
    <dbReference type="NCBI Taxonomy" id="3073561"/>
    <lineage>
        <taxon>Bacteria</taxon>
        <taxon>Pseudomonadati</taxon>
        <taxon>Pseudomonadota</taxon>
        <taxon>Betaproteobacteria</taxon>
        <taxon>Burkholderiales</taxon>
        <taxon>Oxalobacteraceae</taxon>
        <taxon>Undibacterium</taxon>
    </lineage>
</organism>
<accession>A0ABY9REZ0</accession>
<evidence type="ECO:0000313" key="1">
    <source>
        <dbReference type="EMBL" id="WMW79501.1"/>
    </source>
</evidence>
<dbReference type="InterPro" id="IPR003749">
    <property type="entry name" value="ThiS/MoaD-like"/>
</dbReference>
<dbReference type="RefSeq" id="WP_309480998.1">
    <property type="nucleotide sequence ID" value="NZ_CP133720.1"/>
</dbReference>
<dbReference type="SUPFAM" id="SSF54285">
    <property type="entry name" value="MoaD/ThiS"/>
    <property type="match status" value="1"/>
</dbReference>
<reference evidence="1" key="1">
    <citation type="submission" date="2023-09" db="EMBL/GenBank/DDBJ databases">
        <title>Undibacterium sp. 20NA77.5 isolated from freshwater.</title>
        <authorList>
            <person name="Le V."/>
            <person name="Ko S.-R."/>
            <person name="Ahn C.-Y."/>
            <person name="Oh H.-M."/>
        </authorList>
    </citation>
    <scope>NUCLEOTIDE SEQUENCE</scope>
    <source>
        <strain evidence="1">20NA77.5</strain>
    </source>
</reference>
<dbReference type="NCBIfam" id="TIGR01682">
    <property type="entry name" value="moaD"/>
    <property type="match status" value="1"/>
</dbReference>
<name>A0ABY9REZ0_9BURK</name>
<evidence type="ECO:0000313" key="2">
    <source>
        <dbReference type="Proteomes" id="UP001181355"/>
    </source>
</evidence>
<dbReference type="EMBL" id="CP133720">
    <property type="protein sequence ID" value="WMW79501.1"/>
    <property type="molecule type" value="Genomic_DNA"/>
</dbReference>
<sequence length="85" mass="9646">MKLHLRFFASVREKLDCSTLELNLDDASISATQVRQRLIDQGSPWDQALSFDRVLRMAVNQVMIEHDVQLKEGDELAFFPPVTGG</sequence>
<keyword evidence="2" id="KW-1185">Reference proteome</keyword>
<proteinExistence type="predicted"/>
<dbReference type="InterPro" id="IPR012675">
    <property type="entry name" value="Beta-grasp_dom_sf"/>
</dbReference>
<dbReference type="Pfam" id="PF02597">
    <property type="entry name" value="ThiS"/>
    <property type="match status" value="1"/>
</dbReference>
<dbReference type="InterPro" id="IPR016155">
    <property type="entry name" value="Mopterin_synth/thiamin_S_b"/>
</dbReference>